<reference evidence="2" key="2">
    <citation type="submission" date="2019-01" db="EMBL/GenBank/DDBJ databases">
        <title>Genome sequence of Desulfonema ishimotonii strain Tokyo 01.</title>
        <authorList>
            <person name="Fukui M."/>
        </authorList>
    </citation>
    <scope>NUCLEOTIDE SEQUENCE [LARGE SCALE GENOMIC DNA]</scope>
    <source>
        <strain evidence="2">Tokyo 01</strain>
    </source>
</reference>
<name>A0A401G154_9BACT</name>
<proteinExistence type="predicted"/>
<sequence length="74" mass="8521">MHTYLVPRLCLGMRSRRLRLLPREAELRNEILGVFPFSDIVPTLCVGTHNPDALRPVIRQKTAWSQRGNPTARK</sequence>
<gene>
    <name evidence="1" type="ORF">DENIS_3929</name>
</gene>
<dbReference type="EMBL" id="BEXT01000001">
    <property type="protein sequence ID" value="GBC62945.1"/>
    <property type="molecule type" value="Genomic_DNA"/>
</dbReference>
<dbReference type="AlphaFoldDB" id="A0A401G154"/>
<reference evidence="2" key="1">
    <citation type="submission" date="2017-11" db="EMBL/GenBank/DDBJ databases">
        <authorList>
            <person name="Watanabe M."/>
            <person name="Kojima H."/>
        </authorList>
    </citation>
    <scope>NUCLEOTIDE SEQUENCE [LARGE SCALE GENOMIC DNA]</scope>
    <source>
        <strain evidence="2">Tokyo 01</strain>
    </source>
</reference>
<dbReference type="Proteomes" id="UP000288096">
    <property type="component" value="Unassembled WGS sequence"/>
</dbReference>
<comment type="caution">
    <text evidence="1">The sequence shown here is derived from an EMBL/GenBank/DDBJ whole genome shotgun (WGS) entry which is preliminary data.</text>
</comment>
<evidence type="ECO:0000313" key="1">
    <source>
        <dbReference type="EMBL" id="GBC62945.1"/>
    </source>
</evidence>
<accession>A0A401G154</accession>
<keyword evidence="2" id="KW-1185">Reference proteome</keyword>
<protein>
    <submittedName>
        <fullName evidence="1">Uncharacterized protein</fullName>
    </submittedName>
</protein>
<organism evidence="1 2">
    <name type="scientific">Desulfonema ishimotonii</name>
    <dbReference type="NCBI Taxonomy" id="45657"/>
    <lineage>
        <taxon>Bacteria</taxon>
        <taxon>Pseudomonadati</taxon>
        <taxon>Thermodesulfobacteriota</taxon>
        <taxon>Desulfobacteria</taxon>
        <taxon>Desulfobacterales</taxon>
        <taxon>Desulfococcaceae</taxon>
        <taxon>Desulfonema</taxon>
    </lineage>
</organism>
<evidence type="ECO:0000313" key="2">
    <source>
        <dbReference type="Proteomes" id="UP000288096"/>
    </source>
</evidence>